<evidence type="ECO:0000256" key="1">
    <source>
        <dbReference type="ARBA" id="ARBA00004123"/>
    </source>
</evidence>
<dbReference type="PANTHER" id="PTHR37534">
    <property type="entry name" value="TRANSCRIPTIONAL ACTIVATOR PROTEIN UGA3"/>
    <property type="match status" value="1"/>
</dbReference>
<sequence length="704" mass="79220">MNGGEAFHPYLLSTPTSGAMYPPKTFYPEPHSIPSMPQQDLYPMRPYLVRPYAMNGFGGYMDMEQPTPMITLHDKTPRSRRRYPPGSQPTKHRRTRSGCYTCRQRRIKCDEARPICDRCRKGKRDCTYPGAASSSAAARSKRKASTADDASDNADDEPEETEHDHDHSNEGKTDDCCTQLITPMQSFDDSAYSTQDEIATSRPGVMADPRAPLMKTPTAIRRDSHHPITPTSMQNARWNQLPDDIKMLLTYYRDNLTDHHYLLRDGHGGIIKKVLLERAVNDESQALLYAVVAFATYYYTREHGDASVVNSQPGVPPFLVPQGKSIALLQKSLRHGNPDVTTLLTILQLATMEECLGDWNNMDRHRKAALGVISRLYTPQTLALDEVGRAIAAWYMQFDLFNAMISSSEVCLGREYFLACQNFCKRQTQKKPRDPKVRFADYYTTMRLIKSDLAHYLAVRGRGAATGVDLQIMAERLVYRLEEFGRELELAFPDCPIITDKANYMPHFNPHGILDFIEPEPYYTGDLATMNYVLVDFWALDLEVKSYVEARPATELARTTLKIAGMIERMQQSVHEPASAILSTRSALSAAGFIMPKQPQYFGWLRQQFAAIERLGYVYPSTFRRHIFDVWGVVDTDDAWLPTVTAEHVSPSEVDVQNFLAYRASAAAAGPQPGSATSSFADVGGVLSTLPFDDEVFDLDFVSA</sequence>
<name>A0A6A6PZ00_9PEZI</name>
<keyword evidence="6" id="KW-1185">Reference proteome</keyword>
<dbReference type="GO" id="GO:0005634">
    <property type="term" value="C:nucleus"/>
    <property type="evidence" value="ECO:0007669"/>
    <property type="project" value="UniProtKB-SubCell"/>
</dbReference>
<dbReference type="Gene3D" id="4.10.240.10">
    <property type="entry name" value="Zn(2)-C6 fungal-type DNA-binding domain"/>
    <property type="match status" value="1"/>
</dbReference>
<dbReference type="PROSITE" id="PS50048">
    <property type="entry name" value="ZN2_CY6_FUNGAL_2"/>
    <property type="match status" value="1"/>
</dbReference>
<protein>
    <recommendedName>
        <fullName evidence="4">Zn(2)-C6 fungal-type domain-containing protein</fullName>
    </recommendedName>
</protein>
<dbReference type="GO" id="GO:0008270">
    <property type="term" value="F:zinc ion binding"/>
    <property type="evidence" value="ECO:0007669"/>
    <property type="project" value="InterPro"/>
</dbReference>
<dbReference type="Pfam" id="PF11951">
    <property type="entry name" value="Fungal_trans_2"/>
    <property type="match status" value="1"/>
</dbReference>
<feature type="compositionally biased region" description="Basic and acidic residues" evidence="3">
    <location>
        <begin position="162"/>
        <end position="175"/>
    </location>
</feature>
<dbReference type="OrthoDB" id="5278208at2759"/>
<dbReference type="AlphaFoldDB" id="A0A6A6PZ00"/>
<evidence type="ECO:0000313" key="6">
    <source>
        <dbReference type="Proteomes" id="UP000799767"/>
    </source>
</evidence>
<proteinExistence type="predicted"/>
<dbReference type="GO" id="GO:0000976">
    <property type="term" value="F:transcription cis-regulatory region binding"/>
    <property type="evidence" value="ECO:0007669"/>
    <property type="project" value="TreeGrafter"/>
</dbReference>
<evidence type="ECO:0000313" key="5">
    <source>
        <dbReference type="EMBL" id="KAF2484979.1"/>
    </source>
</evidence>
<dbReference type="InterPro" id="IPR021858">
    <property type="entry name" value="Fun_TF"/>
</dbReference>
<dbReference type="SMART" id="SM00066">
    <property type="entry name" value="GAL4"/>
    <property type="match status" value="1"/>
</dbReference>
<evidence type="ECO:0000259" key="4">
    <source>
        <dbReference type="PROSITE" id="PS50048"/>
    </source>
</evidence>
<comment type="subcellular location">
    <subcellularLocation>
        <location evidence="1">Nucleus</location>
    </subcellularLocation>
</comment>
<dbReference type="GO" id="GO:0000981">
    <property type="term" value="F:DNA-binding transcription factor activity, RNA polymerase II-specific"/>
    <property type="evidence" value="ECO:0007669"/>
    <property type="project" value="InterPro"/>
</dbReference>
<feature type="domain" description="Zn(2)-C6 fungal-type" evidence="4">
    <location>
        <begin position="98"/>
        <end position="128"/>
    </location>
</feature>
<organism evidence="5 6">
    <name type="scientific">Neohortaea acidophila</name>
    <dbReference type="NCBI Taxonomy" id="245834"/>
    <lineage>
        <taxon>Eukaryota</taxon>
        <taxon>Fungi</taxon>
        <taxon>Dikarya</taxon>
        <taxon>Ascomycota</taxon>
        <taxon>Pezizomycotina</taxon>
        <taxon>Dothideomycetes</taxon>
        <taxon>Dothideomycetidae</taxon>
        <taxon>Mycosphaerellales</taxon>
        <taxon>Teratosphaeriaceae</taxon>
        <taxon>Neohortaea</taxon>
    </lineage>
</organism>
<feature type="region of interest" description="Disordered" evidence="3">
    <location>
        <begin position="124"/>
        <end position="176"/>
    </location>
</feature>
<dbReference type="PROSITE" id="PS00463">
    <property type="entry name" value="ZN2_CY6_FUNGAL_1"/>
    <property type="match status" value="1"/>
</dbReference>
<dbReference type="PANTHER" id="PTHR37534:SF10">
    <property type="entry name" value="ZN(II)2CYS6 TRANSCRIPTION FACTOR (EUROFUNG)"/>
    <property type="match status" value="1"/>
</dbReference>
<dbReference type="InterPro" id="IPR001138">
    <property type="entry name" value="Zn2Cys6_DnaBD"/>
</dbReference>
<keyword evidence="2" id="KW-0539">Nucleus</keyword>
<feature type="region of interest" description="Disordered" evidence="3">
    <location>
        <begin position="188"/>
        <end position="211"/>
    </location>
</feature>
<dbReference type="SUPFAM" id="SSF57701">
    <property type="entry name" value="Zn2/Cys6 DNA-binding domain"/>
    <property type="match status" value="1"/>
</dbReference>
<dbReference type="EMBL" id="MU001633">
    <property type="protein sequence ID" value="KAF2484979.1"/>
    <property type="molecule type" value="Genomic_DNA"/>
</dbReference>
<dbReference type="GO" id="GO:0045944">
    <property type="term" value="P:positive regulation of transcription by RNA polymerase II"/>
    <property type="evidence" value="ECO:0007669"/>
    <property type="project" value="TreeGrafter"/>
</dbReference>
<dbReference type="GeneID" id="54479861"/>
<feature type="region of interest" description="Disordered" evidence="3">
    <location>
        <begin position="71"/>
        <end position="97"/>
    </location>
</feature>
<dbReference type="CDD" id="cd00067">
    <property type="entry name" value="GAL4"/>
    <property type="match status" value="1"/>
</dbReference>
<reference evidence="5" key="1">
    <citation type="journal article" date="2020" name="Stud. Mycol.">
        <title>101 Dothideomycetes genomes: a test case for predicting lifestyles and emergence of pathogens.</title>
        <authorList>
            <person name="Haridas S."/>
            <person name="Albert R."/>
            <person name="Binder M."/>
            <person name="Bloem J."/>
            <person name="Labutti K."/>
            <person name="Salamov A."/>
            <person name="Andreopoulos B."/>
            <person name="Baker S."/>
            <person name="Barry K."/>
            <person name="Bills G."/>
            <person name="Bluhm B."/>
            <person name="Cannon C."/>
            <person name="Castanera R."/>
            <person name="Culley D."/>
            <person name="Daum C."/>
            <person name="Ezra D."/>
            <person name="Gonzalez J."/>
            <person name="Henrissat B."/>
            <person name="Kuo A."/>
            <person name="Liang C."/>
            <person name="Lipzen A."/>
            <person name="Lutzoni F."/>
            <person name="Magnuson J."/>
            <person name="Mondo S."/>
            <person name="Nolan M."/>
            <person name="Ohm R."/>
            <person name="Pangilinan J."/>
            <person name="Park H.-J."/>
            <person name="Ramirez L."/>
            <person name="Alfaro M."/>
            <person name="Sun H."/>
            <person name="Tritt A."/>
            <person name="Yoshinaga Y."/>
            <person name="Zwiers L.-H."/>
            <person name="Turgeon B."/>
            <person name="Goodwin S."/>
            <person name="Spatafora J."/>
            <person name="Crous P."/>
            <person name="Grigoriev I."/>
        </authorList>
    </citation>
    <scope>NUCLEOTIDE SEQUENCE</scope>
    <source>
        <strain evidence="5">CBS 113389</strain>
    </source>
</reference>
<feature type="compositionally biased region" description="Acidic residues" evidence="3">
    <location>
        <begin position="149"/>
        <end position="161"/>
    </location>
</feature>
<dbReference type="RefSeq" id="XP_033591548.1">
    <property type="nucleotide sequence ID" value="XM_033738860.1"/>
</dbReference>
<gene>
    <name evidence="5" type="ORF">BDY17DRAFT_94567</name>
</gene>
<dbReference type="Pfam" id="PF00172">
    <property type="entry name" value="Zn_clus"/>
    <property type="match status" value="1"/>
</dbReference>
<evidence type="ECO:0000256" key="2">
    <source>
        <dbReference type="ARBA" id="ARBA00023242"/>
    </source>
</evidence>
<dbReference type="InterPro" id="IPR036864">
    <property type="entry name" value="Zn2-C6_fun-type_DNA-bd_sf"/>
</dbReference>
<dbReference type="Proteomes" id="UP000799767">
    <property type="component" value="Unassembled WGS sequence"/>
</dbReference>
<feature type="compositionally biased region" description="Polar residues" evidence="3">
    <location>
        <begin position="188"/>
        <end position="198"/>
    </location>
</feature>
<accession>A0A6A6PZ00</accession>
<evidence type="ECO:0000256" key="3">
    <source>
        <dbReference type="SAM" id="MobiDB-lite"/>
    </source>
</evidence>